<organism evidence="2 3">
    <name type="scientific">Halogeometricum salsisoli</name>
    <dbReference type="NCBI Taxonomy" id="2950536"/>
    <lineage>
        <taxon>Archaea</taxon>
        <taxon>Methanobacteriati</taxon>
        <taxon>Methanobacteriota</taxon>
        <taxon>Stenosarchaea group</taxon>
        <taxon>Halobacteria</taxon>
        <taxon>Halobacteriales</taxon>
        <taxon>Haloferacaceae</taxon>
        <taxon>Halogeometricum</taxon>
    </lineage>
</organism>
<evidence type="ECO:0000313" key="3">
    <source>
        <dbReference type="Proteomes" id="UP001257060"/>
    </source>
</evidence>
<dbReference type="Proteomes" id="UP001257060">
    <property type="component" value="Unassembled WGS sequence"/>
</dbReference>
<dbReference type="PANTHER" id="PTHR37809">
    <property type="entry name" value="RIBOSOMAL PROTEIN S12 METHYLTHIOTRANSFERASE ACCESSORY FACTOR YCAO"/>
    <property type="match status" value="1"/>
</dbReference>
<feature type="domain" description="YcaO" evidence="1">
    <location>
        <begin position="232"/>
        <end position="570"/>
    </location>
</feature>
<dbReference type="NCBIfam" id="TIGR03604">
    <property type="entry name" value="TOMM_cyclo_SagD"/>
    <property type="match status" value="1"/>
</dbReference>
<dbReference type="Gene3D" id="3.30.1330.230">
    <property type="match status" value="1"/>
</dbReference>
<sequence length="570" mass="59783">MTTHDIALVGSGPAAEAVRAALADCDAAATETTPDGVDGESALAVVVAPAGADAPRTVDGSADHLVVVELGGVGGVPVPALDAAVSVFSGETRYADLRTRVAATTEAEGSPSGDRSAVRFAGALAGRRAVALLTGDESVAGTVAEVAGTGVAAERPVLPIPDPTDRDREVGREYRDVSVDDALARAERALDDRTGLVAQVGERESFPVPYYLAQTTDTRGFSDARAAEFAAGVDADWDASFMKALGEALERYCAGVYRSSEFTVAPERTRARPVSPSRFVRPESYRAPDSEEPIPWVDGEHLATGDDVSVPAEFVHHPPPDARHKPPITTGLGLGNSGAEALLSGLYEVLERDATMLSWYSSFDPLALDVDDEGYRRLAKRARAEDLTATALLVTQDVDVPVVAAAVHREGEWPRFAAGSDASLDPADAARSALAEALQNWMELRAMGPEQSAAEEGAIGEYADFPAAARRFVDAGTAVPAESVAPDEVPTGEGELAAVLERVGDAGLDAYAVRTTTEDVAGLGFEAVRVLIPEAQPLFQGDPFFGERAEAVPAELGFRAELDRPYHPFP</sequence>
<dbReference type="RefSeq" id="WP_310923994.1">
    <property type="nucleotide sequence ID" value="NZ_JAMQOP010000002.1"/>
</dbReference>
<dbReference type="InterPro" id="IPR003776">
    <property type="entry name" value="YcaO-like_dom"/>
</dbReference>
<accession>A0ABU2GE99</accession>
<protein>
    <submittedName>
        <fullName evidence="2">YcaO-like family protein</fullName>
    </submittedName>
</protein>
<dbReference type="InterPro" id="IPR027624">
    <property type="entry name" value="TOMM_cyclo_SagD"/>
</dbReference>
<reference evidence="2 3" key="1">
    <citation type="submission" date="2022-06" db="EMBL/GenBank/DDBJ databases">
        <title>Halogeometricum sp. a new haloarchaeum isolate from saline soil.</title>
        <authorList>
            <person name="Strakova D."/>
            <person name="Galisteo C."/>
            <person name="Sanchez-Porro C."/>
            <person name="Ventosa A."/>
        </authorList>
    </citation>
    <scope>NUCLEOTIDE SEQUENCE [LARGE SCALE GENOMIC DNA]</scope>
    <source>
        <strain evidence="2 3">S1BR25-6</strain>
    </source>
</reference>
<keyword evidence="3" id="KW-1185">Reference proteome</keyword>
<evidence type="ECO:0000259" key="1">
    <source>
        <dbReference type="PROSITE" id="PS51664"/>
    </source>
</evidence>
<evidence type="ECO:0000313" key="2">
    <source>
        <dbReference type="EMBL" id="MDS0299132.1"/>
    </source>
</evidence>
<dbReference type="Gene3D" id="3.30.160.660">
    <property type="match status" value="1"/>
</dbReference>
<dbReference type="PANTHER" id="PTHR37809:SF1">
    <property type="entry name" value="RIBOSOMAL PROTEIN S12 METHYLTHIOTRANSFERASE ACCESSORY FACTOR YCAO"/>
    <property type="match status" value="1"/>
</dbReference>
<dbReference type="EMBL" id="JAMQOP010000002">
    <property type="protein sequence ID" value="MDS0299132.1"/>
    <property type="molecule type" value="Genomic_DNA"/>
</dbReference>
<dbReference type="Gene3D" id="3.30.40.250">
    <property type="match status" value="1"/>
</dbReference>
<gene>
    <name evidence="2" type="ORF">NDI76_10285</name>
</gene>
<proteinExistence type="predicted"/>
<comment type="caution">
    <text evidence="2">The sequence shown here is derived from an EMBL/GenBank/DDBJ whole genome shotgun (WGS) entry which is preliminary data.</text>
</comment>
<dbReference type="PROSITE" id="PS51664">
    <property type="entry name" value="YCAO"/>
    <property type="match status" value="1"/>
</dbReference>
<dbReference type="Pfam" id="PF02624">
    <property type="entry name" value="YcaO"/>
    <property type="match status" value="1"/>
</dbReference>
<name>A0ABU2GE99_9EURY</name>